<name>A0A1W0WIV5_HYPEX</name>
<keyword evidence="3" id="KW-0328">Glycosyltransferase</keyword>
<comment type="similarity">
    <text evidence="1 3">Belongs to the UDP-glycosyltransferase family.</text>
</comment>
<dbReference type="PANTHER" id="PTHR48047">
    <property type="entry name" value="GLYCOSYLTRANSFERASE"/>
    <property type="match status" value="1"/>
</dbReference>
<dbReference type="GO" id="GO:0035251">
    <property type="term" value="F:UDP-glucosyltransferase activity"/>
    <property type="evidence" value="ECO:0007669"/>
    <property type="project" value="TreeGrafter"/>
</dbReference>
<dbReference type="PROSITE" id="PS00375">
    <property type="entry name" value="UDPGT"/>
    <property type="match status" value="1"/>
</dbReference>
<sequence>MTTTINRNPNIHILFATFPAFGHIIPLLELAKKVSKFYRVTFAVSASKLPDFAKRELLQPTDDVQLYGIADQVVDDLEDVITDGALGKAFADVLPAFAHFLRSMPTRQEPKSMVAAFTTPVDVMIADYFLSAEFRVCAERGVPFYSFDSGAVGQVQYLLAINQDTPVLPPDQLEVFDRTPKAGEPMAAVMADLKDLWISMKPTLALTKGFIINTVRSLEREDLIEVVKDPQTVGWTIHCVGPLFPEQKSPSSSVQLVMQKRVTNWLNGQTSDSVVYVSFGSLTTPTPEQVTVIGQALLSLGRPFIWSLREKYHSFLPEEISTLISRQFDERASPFLVLTWAPQKSILKHDATAVFLSHCGWNSTLEAMASGKPIVGWPMFGDQLEVAQLAVKLGVGVLVQGTGMVGSRLVPAEEICGLIQRSMDSEKAVGVVGKSDFTGRAKAVACEISEAWTPSGESSTDFQDLIHRLGSF</sequence>
<dbReference type="InterPro" id="IPR002213">
    <property type="entry name" value="UDP_glucos_trans"/>
</dbReference>
<reference evidence="6" key="1">
    <citation type="submission" date="2017-01" db="EMBL/GenBank/DDBJ databases">
        <title>Comparative genomics of anhydrobiosis in the tardigrade Hypsibius dujardini.</title>
        <authorList>
            <person name="Yoshida Y."/>
            <person name="Koutsovoulos G."/>
            <person name="Laetsch D."/>
            <person name="Stevens L."/>
            <person name="Kumar S."/>
            <person name="Horikawa D."/>
            <person name="Ishino K."/>
            <person name="Komine S."/>
            <person name="Tomita M."/>
            <person name="Blaxter M."/>
            <person name="Arakawa K."/>
        </authorList>
    </citation>
    <scope>NUCLEOTIDE SEQUENCE [LARGE SCALE GENOMIC DNA]</scope>
    <source>
        <strain evidence="6">Z151</strain>
    </source>
</reference>
<comment type="caution">
    <text evidence="5">The sequence shown here is derived from an EMBL/GenBank/DDBJ whole genome shotgun (WGS) entry which is preliminary data.</text>
</comment>
<dbReference type="Pfam" id="PF00201">
    <property type="entry name" value="UDPGT"/>
    <property type="match status" value="1"/>
</dbReference>
<evidence type="ECO:0000313" key="6">
    <source>
        <dbReference type="Proteomes" id="UP000192578"/>
    </source>
</evidence>
<dbReference type="AlphaFoldDB" id="A0A1W0WIV5"/>
<dbReference type="OrthoDB" id="5835829at2759"/>
<organism evidence="5 6">
    <name type="scientific">Hypsibius exemplaris</name>
    <name type="common">Freshwater tardigrade</name>
    <dbReference type="NCBI Taxonomy" id="2072580"/>
    <lineage>
        <taxon>Eukaryota</taxon>
        <taxon>Metazoa</taxon>
        <taxon>Ecdysozoa</taxon>
        <taxon>Tardigrada</taxon>
        <taxon>Eutardigrada</taxon>
        <taxon>Parachela</taxon>
        <taxon>Hypsibioidea</taxon>
        <taxon>Hypsibiidae</taxon>
        <taxon>Hypsibius</taxon>
    </lineage>
</organism>
<proteinExistence type="inferred from homology"/>
<protein>
    <recommendedName>
        <fullName evidence="4">UDP-glucuronosyltransferase</fullName>
        <ecNumber evidence="4">2.4.1.17</ecNumber>
    </recommendedName>
</protein>
<dbReference type="EC" id="2.4.1.17" evidence="4"/>
<comment type="subcellular location">
    <subcellularLocation>
        <location evidence="4">Membrane</location>
        <topology evidence="4">Single-pass membrane protein</topology>
    </subcellularLocation>
</comment>
<evidence type="ECO:0000256" key="1">
    <source>
        <dbReference type="ARBA" id="ARBA00009995"/>
    </source>
</evidence>
<accession>A0A1W0WIV5</accession>
<dbReference type="FunFam" id="3.40.50.2000:FF:000060">
    <property type="entry name" value="Glycosyltransferase"/>
    <property type="match status" value="1"/>
</dbReference>
<keyword evidence="6" id="KW-1185">Reference proteome</keyword>
<dbReference type="EMBL" id="MTYJ01000093">
    <property type="protein sequence ID" value="OQV15145.1"/>
    <property type="molecule type" value="Genomic_DNA"/>
</dbReference>
<evidence type="ECO:0000256" key="4">
    <source>
        <dbReference type="RuleBase" id="RU362059"/>
    </source>
</evidence>
<evidence type="ECO:0000313" key="5">
    <source>
        <dbReference type="EMBL" id="OQV15145.1"/>
    </source>
</evidence>
<evidence type="ECO:0000256" key="3">
    <source>
        <dbReference type="RuleBase" id="RU003718"/>
    </source>
</evidence>
<dbReference type="Gene3D" id="3.40.50.2000">
    <property type="entry name" value="Glycogen Phosphorylase B"/>
    <property type="match status" value="2"/>
</dbReference>
<evidence type="ECO:0000256" key="2">
    <source>
        <dbReference type="ARBA" id="ARBA00022679"/>
    </source>
</evidence>
<dbReference type="CDD" id="cd03784">
    <property type="entry name" value="GT1_Gtf-like"/>
    <property type="match status" value="1"/>
</dbReference>
<comment type="catalytic activity">
    <reaction evidence="4">
        <text>glucuronate acceptor + UDP-alpha-D-glucuronate = acceptor beta-D-glucuronoside + UDP + H(+)</text>
        <dbReference type="Rhea" id="RHEA:21032"/>
        <dbReference type="ChEBI" id="CHEBI:15378"/>
        <dbReference type="ChEBI" id="CHEBI:58052"/>
        <dbReference type="ChEBI" id="CHEBI:58223"/>
        <dbReference type="ChEBI" id="CHEBI:132367"/>
        <dbReference type="ChEBI" id="CHEBI:132368"/>
        <dbReference type="EC" id="2.4.1.17"/>
    </reaction>
</comment>
<keyword evidence="2 3" id="KW-0808">Transferase</keyword>
<dbReference type="Proteomes" id="UP000192578">
    <property type="component" value="Unassembled WGS sequence"/>
</dbReference>
<dbReference type="PANTHER" id="PTHR48047:SF8">
    <property type="entry name" value="FLAVONOL 3-O-GLUCOSYLTRANSFERASE UGT89B1"/>
    <property type="match status" value="1"/>
</dbReference>
<gene>
    <name evidence="5" type="ORF">BV898_10658</name>
</gene>
<dbReference type="GO" id="GO:0015020">
    <property type="term" value="F:glucuronosyltransferase activity"/>
    <property type="evidence" value="ECO:0007669"/>
    <property type="project" value="UniProtKB-EC"/>
</dbReference>
<dbReference type="GO" id="GO:0016020">
    <property type="term" value="C:membrane"/>
    <property type="evidence" value="ECO:0007669"/>
    <property type="project" value="UniProtKB-SubCell"/>
</dbReference>
<dbReference type="InterPro" id="IPR035595">
    <property type="entry name" value="UDP_glycos_trans_CS"/>
</dbReference>
<dbReference type="SUPFAM" id="SSF53756">
    <property type="entry name" value="UDP-Glycosyltransferase/glycogen phosphorylase"/>
    <property type="match status" value="1"/>
</dbReference>